<dbReference type="Proteomes" id="UP001056120">
    <property type="component" value="Linkage Group LG11"/>
</dbReference>
<keyword evidence="2" id="KW-1185">Reference proteome</keyword>
<protein>
    <submittedName>
        <fullName evidence="1">Uncharacterized protein</fullName>
    </submittedName>
</protein>
<proteinExistence type="predicted"/>
<dbReference type="EMBL" id="CM042028">
    <property type="protein sequence ID" value="KAI3799944.1"/>
    <property type="molecule type" value="Genomic_DNA"/>
</dbReference>
<gene>
    <name evidence="1" type="ORF">L1987_35250</name>
</gene>
<name>A0ACB9HVG9_9ASTR</name>
<accession>A0ACB9HVG9</accession>
<evidence type="ECO:0000313" key="1">
    <source>
        <dbReference type="EMBL" id="KAI3799944.1"/>
    </source>
</evidence>
<reference evidence="2" key="1">
    <citation type="journal article" date="2022" name="Mol. Ecol. Resour.">
        <title>The genomes of chicory, endive, great burdock and yacon provide insights into Asteraceae palaeo-polyploidization history and plant inulin production.</title>
        <authorList>
            <person name="Fan W."/>
            <person name="Wang S."/>
            <person name="Wang H."/>
            <person name="Wang A."/>
            <person name="Jiang F."/>
            <person name="Liu H."/>
            <person name="Zhao H."/>
            <person name="Xu D."/>
            <person name="Zhang Y."/>
        </authorList>
    </citation>
    <scope>NUCLEOTIDE SEQUENCE [LARGE SCALE GENOMIC DNA]</scope>
    <source>
        <strain evidence="2">cv. Yunnan</strain>
    </source>
</reference>
<comment type="caution">
    <text evidence="1">The sequence shown here is derived from an EMBL/GenBank/DDBJ whole genome shotgun (WGS) entry which is preliminary data.</text>
</comment>
<sequence>MLEWYEASETEEELWDVSQDCSSCGKRYQKPGAFFPPVAKESSKSFKFASIGSCFKGVLETIRVDCAGYPTRRAFFEFVNRFGLLAPEALTGR</sequence>
<evidence type="ECO:0000313" key="2">
    <source>
        <dbReference type="Proteomes" id="UP001056120"/>
    </source>
</evidence>
<reference evidence="1 2" key="2">
    <citation type="journal article" date="2022" name="Mol. Ecol. Resour.">
        <title>The genomes of chicory, endive, great burdock and yacon provide insights into Asteraceae paleo-polyploidization history and plant inulin production.</title>
        <authorList>
            <person name="Fan W."/>
            <person name="Wang S."/>
            <person name="Wang H."/>
            <person name="Wang A."/>
            <person name="Jiang F."/>
            <person name="Liu H."/>
            <person name="Zhao H."/>
            <person name="Xu D."/>
            <person name="Zhang Y."/>
        </authorList>
    </citation>
    <scope>NUCLEOTIDE SEQUENCE [LARGE SCALE GENOMIC DNA]</scope>
    <source>
        <strain evidence="2">cv. Yunnan</strain>
        <tissue evidence="1">Leaves</tissue>
    </source>
</reference>
<organism evidence="1 2">
    <name type="scientific">Smallanthus sonchifolius</name>
    <dbReference type="NCBI Taxonomy" id="185202"/>
    <lineage>
        <taxon>Eukaryota</taxon>
        <taxon>Viridiplantae</taxon>
        <taxon>Streptophyta</taxon>
        <taxon>Embryophyta</taxon>
        <taxon>Tracheophyta</taxon>
        <taxon>Spermatophyta</taxon>
        <taxon>Magnoliopsida</taxon>
        <taxon>eudicotyledons</taxon>
        <taxon>Gunneridae</taxon>
        <taxon>Pentapetalae</taxon>
        <taxon>asterids</taxon>
        <taxon>campanulids</taxon>
        <taxon>Asterales</taxon>
        <taxon>Asteraceae</taxon>
        <taxon>Asteroideae</taxon>
        <taxon>Heliantheae alliance</taxon>
        <taxon>Millerieae</taxon>
        <taxon>Smallanthus</taxon>
    </lineage>
</organism>